<protein>
    <submittedName>
        <fullName evidence="1">Uncharacterized protein</fullName>
    </submittedName>
</protein>
<dbReference type="EMBL" id="BIXZ01000012">
    <property type="protein sequence ID" value="GCF15898.1"/>
    <property type="molecule type" value="Genomic_DNA"/>
</dbReference>
<proteinExistence type="predicted"/>
<evidence type="ECO:0000313" key="2">
    <source>
        <dbReference type="Proteomes" id="UP000304382"/>
    </source>
</evidence>
<organism evidence="1 2">
    <name type="scientific">Haloarcula mannanilytica</name>
    <dbReference type="NCBI Taxonomy" id="2509225"/>
    <lineage>
        <taxon>Archaea</taxon>
        <taxon>Methanobacteriati</taxon>
        <taxon>Methanobacteriota</taxon>
        <taxon>Stenosarchaea group</taxon>
        <taxon>Halobacteria</taxon>
        <taxon>Halobacteriales</taxon>
        <taxon>Haloarculaceae</taxon>
        <taxon>Haloarcula</taxon>
    </lineage>
</organism>
<evidence type="ECO:0000313" key="1">
    <source>
        <dbReference type="EMBL" id="GCF15898.1"/>
    </source>
</evidence>
<keyword evidence="2" id="KW-1185">Reference proteome</keyword>
<dbReference type="AlphaFoldDB" id="A0A4C2EMT4"/>
<sequence length="62" mass="7063">MDRFGDAGVFLENMSYPLVSLNERVMTILNPVAPEIVVCVDMRLGEYLEFHRKPGVSQQGHR</sequence>
<name>A0A4C2EMT4_9EURY</name>
<reference evidence="1 2" key="1">
    <citation type="submission" date="2019-02" db="EMBL/GenBank/DDBJ databases">
        <title>Haloarcula mannanilyticum sp. nov., a mannan degrading haloarchaeon isolated from commercial salt.</title>
        <authorList>
            <person name="Enomoto S."/>
            <person name="Shimane Y."/>
            <person name="Kamekura M."/>
            <person name="Ito T."/>
            <person name="Moriya O."/>
            <person name="Ihara K."/>
            <person name="Takahashi-Ando N."/>
            <person name="Fukushima Y."/>
            <person name="Yoshida Y."/>
            <person name="Usama R."/>
            <person name="Takai K."/>
            <person name="Minegishi H."/>
        </authorList>
    </citation>
    <scope>NUCLEOTIDE SEQUENCE [LARGE SCALE GENOMIC DNA]</scope>
    <source>
        <strain evidence="1 2">MD130-1</strain>
    </source>
</reference>
<comment type="caution">
    <text evidence="1">The sequence shown here is derived from an EMBL/GenBank/DDBJ whole genome shotgun (WGS) entry which is preliminary data.</text>
</comment>
<dbReference type="Proteomes" id="UP000304382">
    <property type="component" value="Unassembled WGS sequence"/>
</dbReference>
<accession>A0A4C2EMT4</accession>
<gene>
    <name evidence="1" type="ORF">Harman_38330</name>
</gene>